<dbReference type="Proteomes" id="UP000799766">
    <property type="component" value="Unassembled WGS sequence"/>
</dbReference>
<proteinExistence type="predicted"/>
<sequence length="151" mass="16933">MHLVFTPPRRHRHSARLSRSSSLLKAAWCTRRRTTRTAIYSSMWTSVRAGIGPLRSHNSVQHPSRLSSVTTFQLRRSCSYSKRSQAPGTGIGGTARAHVLRVDEVVPAVRVLGAKSPQCGNNARLFVASYRKRRPMVPLLYGDDFGRPFFV</sequence>
<protein>
    <submittedName>
        <fullName evidence="1">Uncharacterized protein</fullName>
    </submittedName>
</protein>
<gene>
    <name evidence="1" type="ORF">BDY21DRAFT_219578</name>
</gene>
<evidence type="ECO:0000313" key="1">
    <source>
        <dbReference type="EMBL" id="KAF2458425.1"/>
    </source>
</evidence>
<accession>A0A6A6P354</accession>
<organism evidence="1 2">
    <name type="scientific">Lineolata rhizophorae</name>
    <dbReference type="NCBI Taxonomy" id="578093"/>
    <lineage>
        <taxon>Eukaryota</taxon>
        <taxon>Fungi</taxon>
        <taxon>Dikarya</taxon>
        <taxon>Ascomycota</taxon>
        <taxon>Pezizomycotina</taxon>
        <taxon>Dothideomycetes</taxon>
        <taxon>Dothideomycetes incertae sedis</taxon>
        <taxon>Lineolatales</taxon>
        <taxon>Lineolataceae</taxon>
        <taxon>Lineolata</taxon>
    </lineage>
</organism>
<dbReference type="EMBL" id="MU001678">
    <property type="protein sequence ID" value="KAF2458425.1"/>
    <property type="molecule type" value="Genomic_DNA"/>
</dbReference>
<name>A0A6A6P354_9PEZI</name>
<evidence type="ECO:0000313" key="2">
    <source>
        <dbReference type="Proteomes" id="UP000799766"/>
    </source>
</evidence>
<reference evidence="1" key="1">
    <citation type="journal article" date="2020" name="Stud. Mycol.">
        <title>101 Dothideomycetes genomes: a test case for predicting lifestyles and emergence of pathogens.</title>
        <authorList>
            <person name="Haridas S."/>
            <person name="Albert R."/>
            <person name="Binder M."/>
            <person name="Bloem J."/>
            <person name="Labutti K."/>
            <person name="Salamov A."/>
            <person name="Andreopoulos B."/>
            <person name="Baker S."/>
            <person name="Barry K."/>
            <person name="Bills G."/>
            <person name="Bluhm B."/>
            <person name="Cannon C."/>
            <person name="Castanera R."/>
            <person name="Culley D."/>
            <person name="Daum C."/>
            <person name="Ezra D."/>
            <person name="Gonzalez J."/>
            <person name="Henrissat B."/>
            <person name="Kuo A."/>
            <person name="Liang C."/>
            <person name="Lipzen A."/>
            <person name="Lutzoni F."/>
            <person name="Magnuson J."/>
            <person name="Mondo S."/>
            <person name="Nolan M."/>
            <person name="Ohm R."/>
            <person name="Pangilinan J."/>
            <person name="Park H.-J."/>
            <person name="Ramirez L."/>
            <person name="Alfaro M."/>
            <person name="Sun H."/>
            <person name="Tritt A."/>
            <person name="Yoshinaga Y."/>
            <person name="Zwiers L.-H."/>
            <person name="Turgeon B."/>
            <person name="Goodwin S."/>
            <person name="Spatafora J."/>
            <person name="Crous P."/>
            <person name="Grigoriev I."/>
        </authorList>
    </citation>
    <scope>NUCLEOTIDE SEQUENCE</scope>
    <source>
        <strain evidence="1">ATCC 16933</strain>
    </source>
</reference>
<dbReference type="AlphaFoldDB" id="A0A6A6P354"/>
<keyword evidence="2" id="KW-1185">Reference proteome</keyword>